<feature type="domain" description="CstA N-terminal" evidence="8">
    <location>
        <begin position="157"/>
        <end position="280"/>
    </location>
</feature>
<gene>
    <name evidence="9" type="ORF">H8718_15485</name>
</gene>
<evidence type="ECO:0000256" key="4">
    <source>
        <dbReference type="ARBA" id="ARBA00022692"/>
    </source>
</evidence>
<feature type="transmembrane region" description="Helical" evidence="7">
    <location>
        <begin position="185"/>
        <end position="206"/>
    </location>
</feature>
<keyword evidence="10" id="KW-1185">Reference proteome</keyword>
<feature type="transmembrane region" description="Helical" evidence="7">
    <location>
        <begin position="317"/>
        <end position="338"/>
    </location>
</feature>
<feature type="domain" description="CstA N-terminal" evidence="8">
    <location>
        <begin position="322"/>
        <end position="426"/>
    </location>
</feature>
<dbReference type="RefSeq" id="WP_249333604.1">
    <property type="nucleotide sequence ID" value="NZ_JACRSY010000031.1"/>
</dbReference>
<dbReference type="AlphaFoldDB" id="A0A926EJN5"/>
<evidence type="ECO:0000259" key="8">
    <source>
        <dbReference type="Pfam" id="PF02554"/>
    </source>
</evidence>
<dbReference type="PANTHER" id="PTHR30252:SF4">
    <property type="entry name" value="CARBON STARVATION"/>
    <property type="match status" value="1"/>
</dbReference>
<evidence type="ECO:0000256" key="6">
    <source>
        <dbReference type="ARBA" id="ARBA00023136"/>
    </source>
</evidence>
<accession>A0A926EJN5</accession>
<organism evidence="9 10">
    <name type="scientific">Zhenhengia yiwuensis</name>
    <dbReference type="NCBI Taxonomy" id="2763666"/>
    <lineage>
        <taxon>Bacteria</taxon>
        <taxon>Bacillati</taxon>
        <taxon>Bacillota</taxon>
        <taxon>Clostridia</taxon>
        <taxon>Lachnospirales</taxon>
        <taxon>Lachnospiraceae</taxon>
        <taxon>Zhenhengia</taxon>
    </lineage>
</organism>
<feature type="transmembrane region" description="Helical" evidence="7">
    <location>
        <begin position="263"/>
        <end position="286"/>
    </location>
</feature>
<dbReference type="GO" id="GO:0005886">
    <property type="term" value="C:plasma membrane"/>
    <property type="evidence" value="ECO:0007669"/>
    <property type="project" value="UniProtKB-SubCell"/>
</dbReference>
<keyword evidence="3" id="KW-1003">Cell membrane</keyword>
<feature type="transmembrane region" description="Helical" evidence="7">
    <location>
        <begin position="159"/>
        <end position="178"/>
    </location>
</feature>
<dbReference type="InterPro" id="IPR051605">
    <property type="entry name" value="CstA"/>
</dbReference>
<feature type="transmembrane region" description="Helical" evidence="7">
    <location>
        <begin position="66"/>
        <end position="93"/>
    </location>
</feature>
<dbReference type="GO" id="GO:0009267">
    <property type="term" value="P:cellular response to starvation"/>
    <property type="evidence" value="ECO:0007669"/>
    <property type="project" value="InterPro"/>
</dbReference>
<name>A0A926EJN5_9FIRM</name>
<feature type="domain" description="CstA N-terminal" evidence="8">
    <location>
        <begin position="3"/>
        <end position="142"/>
    </location>
</feature>
<evidence type="ECO:0000256" key="2">
    <source>
        <dbReference type="ARBA" id="ARBA00007755"/>
    </source>
</evidence>
<evidence type="ECO:0000313" key="10">
    <source>
        <dbReference type="Proteomes" id="UP000655830"/>
    </source>
</evidence>
<reference evidence="9" key="1">
    <citation type="submission" date="2020-08" db="EMBL/GenBank/DDBJ databases">
        <title>Genome public.</title>
        <authorList>
            <person name="Liu C."/>
            <person name="Sun Q."/>
        </authorList>
    </citation>
    <scope>NUCLEOTIDE SEQUENCE</scope>
    <source>
        <strain evidence="9">NSJ-12</strain>
    </source>
</reference>
<dbReference type="InterPro" id="IPR003706">
    <property type="entry name" value="CstA_N"/>
</dbReference>
<feature type="transmembrane region" description="Helical" evidence="7">
    <location>
        <begin position="412"/>
        <end position="430"/>
    </location>
</feature>
<dbReference type="Proteomes" id="UP000655830">
    <property type="component" value="Unassembled WGS sequence"/>
</dbReference>
<sequence>MITFLVSLALLIGGYFVYGKFVEKVFKPDDRPTPATVMEDGVDFVPMKTSNIFLIQLLNIAGLGPIFGAILGALWGPVVFLWIVFGTIFAGAVHDYLSGMISLRHNGASISEIVGIYLGKFMKFVMRIFSVVLLVLVGTVFMTGPAGLLARLTPDHLNVTFWLIVILIYYFLATLLPIDKLIGKIYPIFGIALIIMAIGIGGGIIFQGYKIPELTLTNLHPDKLPIWPLMFITVACGAISGFHATQSPMMARCIKSEKEGRKVFYGAMVAEGVIALIWAAAGVAFYGSTGGLNNALTELGSQASVVYDISFKLLGPVGGVLAMIGVIACPITSGDTAFRSARLTLADWMGKEQKSMKSRLLFAVPLLAIGALLSQIDFNIIWRYFSWSNQTLAMIALWAAAVYLFKNKLPHWIATVPATFMSAVSCTYILQAQEGFKLPITISYPSGIIFALVCLGIFLYTTVFRAHKQK</sequence>
<keyword evidence="6 7" id="KW-0472">Membrane</keyword>
<protein>
    <submittedName>
        <fullName evidence="9">Carbon starvation protein A</fullName>
    </submittedName>
</protein>
<evidence type="ECO:0000256" key="7">
    <source>
        <dbReference type="SAM" id="Phobius"/>
    </source>
</evidence>
<keyword evidence="5 7" id="KW-1133">Transmembrane helix</keyword>
<dbReference type="Pfam" id="PF02554">
    <property type="entry name" value="CstA"/>
    <property type="match status" value="3"/>
</dbReference>
<evidence type="ECO:0000256" key="3">
    <source>
        <dbReference type="ARBA" id="ARBA00022475"/>
    </source>
</evidence>
<feature type="transmembrane region" description="Helical" evidence="7">
    <location>
        <begin position="226"/>
        <end position="242"/>
    </location>
</feature>
<feature type="transmembrane region" description="Helical" evidence="7">
    <location>
        <begin position="442"/>
        <end position="464"/>
    </location>
</feature>
<evidence type="ECO:0000313" key="9">
    <source>
        <dbReference type="EMBL" id="MBC8580921.1"/>
    </source>
</evidence>
<evidence type="ECO:0000256" key="1">
    <source>
        <dbReference type="ARBA" id="ARBA00004651"/>
    </source>
</evidence>
<dbReference type="EMBL" id="JACRSY010000031">
    <property type="protein sequence ID" value="MBC8580921.1"/>
    <property type="molecule type" value="Genomic_DNA"/>
</dbReference>
<keyword evidence="4 7" id="KW-0812">Transmembrane</keyword>
<evidence type="ECO:0000256" key="5">
    <source>
        <dbReference type="ARBA" id="ARBA00022989"/>
    </source>
</evidence>
<feature type="transmembrane region" description="Helical" evidence="7">
    <location>
        <begin position="387"/>
        <end position="405"/>
    </location>
</feature>
<feature type="transmembrane region" description="Helical" evidence="7">
    <location>
        <begin position="124"/>
        <end position="147"/>
    </location>
</feature>
<comment type="similarity">
    <text evidence="2">Belongs to the peptide transporter carbon starvation (CstA) (TC 2.A.114) family.</text>
</comment>
<dbReference type="PANTHER" id="PTHR30252">
    <property type="entry name" value="INNER MEMBRANE PEPTIDE TRANSPORTER"/>
    <property type="match status" value="1"/>
</dbReference>
<feature type="transmembrane region" description="Helical" evidence="7">
    <location>
        <begin position="359"/>
        <end position="381"/>
    </location>
</feature>
<comment type="subcellular location">
    <subcellularLocation>
        <location evidence="1">Cell membrane</location>
        <topology evidence="1">Multi-pass membrane protein</topology>
    </subcellularLocation>
</comment>
<comment type="caution">
    <text evidence="9">The sequence shown here is derived from an EMBL/GenBank/DDBJ whole genome shotgun (WGS) entry which is preliminary data.</text>
</comment>
<proteinExistence type="inferred from homology"/>